<dbReference type="EMBL" id="PVZC01000009">
    <property type="protein sequence ID" value="PRX95757.1"/>
    <property type="molecule type" value="Genomic_DNA"/>
</dbReference>
<reference evidence="1 2" key="1">
    <citation type="submission" date="2018-03" db="EMBL/GenBank/DDBJ databases">
        <title>Genomic Encyclopedia of Archaeal and Bacterial Type Strains, Phase II (KMG-II): from individual species to whole genera.</title>
        <authorList>
            <person name="Goeker M."/>
        </authorList>
    </citation>
    <scope>NUCLEOTIDE SEQUENCE [LARGE SCALE GENOMIC DNA]</scope>
    <source>
        <strain evidence="1 2">DSM 45601</strain>
    </source>
</reference>
<dbReference type="Proteomes" id="UP000237846">
    <property type="component" value="Unassembled WGS sequence"/>
</dbReference>
<gene>
    <name evidence="1" type="ORF">CLV72_109370</name>
</gene>
<accession>A0A2T0PW68</accession>
<name>A0A2T0PW68_9ACTN</name>
<organism evidence="1 2">
    <name type="scientific">Allonocardiopsis opalescens</name>
    <dbReference type="NCBI Taxonomy" id="1144618"/>
    <lineage>
        <taxon>Bacteria</taxon>
        <taxon>Bacillati</taxon>
        <taxon>Actinomycetota</taxon>
        <taxon>Actinomycetes</taxon>
        <taxon>Streptosporangiales</taxon>
        <taxon>Allonocardiopsis</taxon>
    </lineage>
</organism>
<sequence>MPKAARHPPPETAYWLLPNFHGLNIGLALIALDEHTDGAARIRHSLANLPEDQQGANWTIEYRRAAEQAEAA</sequence>
<protein>
    <submittedName>
        <fullName evidence="1">Uncharacterized protein</fullName>
    </submittedName>
</protein>
<evidence type="ECO:0000313" key="1">
    <source>
        <dbReference type="EMBL" id="PRX95757.1"/>
    </source>
</evidence>
<proteinExistence type="predicted"/>
<dbReference type="AlphaFoldDB" id="A0A2T0PW68"/>
<comment type="caution">
    <text evidence="1">The sequence shown here is derived from an EMBL/GenBank/DDBJ whole genome shotgun (WGS) entry which is preliminary data.</text>
</comment>
<evidence type="ECO:0000313" key="2">
    <source>
        <dbReference type="Proteomes" id="UP000237846"/>
    </source>
</evidence>
<dbReference type="RefSeq" id="WP_106252126.1">
    <property type="nucleotide sequence ID" value="NZ_PVZC01000009.1"/>
</dbReference>
<dbReference type="OrthoDB" id="3213425at2"/>
<keyword evidence="2" id="KW-1185">Reference proteome</keyword>